<evidence type="ECO:0000256" key="4">
    <source>
        <dbReference type="ARBA" id="ARBA00023136"/>
    </source>
</evidence>
<keyword evidence="4 5" id="KW-0472">Membrane</keyword>
<evidence type="ECO:0000256" key="5">
    <source>
        <dbReference type="SAM" id="Phobius"/>
    </source>
</evidence>
<feature type="transmembrane region" description="Helical" evidence="5">
    <location>
        <begin position="174"/>
        <end position="193"/>
    </location>
</feature>
<dbReference type="InterPro" id="IPR043203">
    <property type="entry name" value="VGCC_Ca_Na"/>
</dbReference>
<dbReference type="RefSeq" id="XP_005833370.1">
    <property type="nucleotide sequence ID" value="XM_005833313.1"/>
</dbReference>
<dbReference type="EMBL" id="JH992994">
    <property type="protein sequence ID" value="EKX46390.1"/>
    <property type="molecule type" value="Genomic_DNA"/>
</dbReference>
<dbReference type="PROSITE" id="PS50222">
    <property type="entry name" value="EF_HAND_2"/>
    <property type="match status" value="1"/>
</dbReference>
<comment type="subcellular location">
    <subcellularLocation>
        <location evidence="1">Membrane</location>
        <topology evidence="1">Multi-pass membrane protein</topology>
    </subcellularLocation>
</comment>
<evidence type="ECO:0000256" key="2">
    <source>
        <dbReference type="ARBA" id="ARBA00022692"/>
    </source>
</evidence>
<dbReference type="HOGENOM" id="CLU_579329_0_0_1"/>
<organism evidence="7">
    <name type="scientific">Guillardia theta (strain CCMP2712)</name>
    <name type="common">Cryptophyte</name>
    <dbReference type="NCBI Taxonomy" id="905079"/>
    <lineage>
        <taxon>Eukaryota</taxon>
        <taxon>Cryptophyceae</taxon>
        <taxon>Pyrenomonadales</taxon>
        <taxon>Geminigeraceae</taxon>
        <taxon>Guillardia</taxon>
    </lineage>
</organism>
<name>L1JE57_GUITC</name>
<dbReference type="InterPro" id="IPR027359">
    <property type="entry name" value="Volt_channel_dom_sf"/>
</dbReference>
<dbReference type="AlphaFoldDB" id="L1JE57"/>
<reference evidence="7 9" key="1">
    <citation type="journal article" date="2012" name="Nature">
        <title>Algal genomes reveal evolutionary mosaicism and the fate of nucleomorphs.</title>
        <authorList>
            <consortium name="DOE Joint Genome Institute"/>
            <person name="Curtis B.A."/>
            <person name="Tanifuji G."/>
            <person name="Burki F."/>
            <person name="Gruber A."/>
            <person name="Irimia M."/>
            <person name="Maruyama S."/>
            <person name="Arias M.C."/>
            <person name="Ball S.G."/>
            <person name="Gile G.H."/>
            <person name="Hirakawa Y."/>
            <person name="Hopkins J.F."/>
            <person name="Kuo A."/>
            <person name="Rensing S.A."/>
            <person name="Schmutz J."/>
            <person name="Symeonidi A."/>
            <person name="Elias M."/>
            <person name="Eveleigh R.J."/>
            <person name="Herman E.K."/>
            <person name="Klute M.J."/>
            <person name="Nakayama T."/>
            <person name="Obornik M."/>
            <person name="Reyes-Prieto A."/>
            <person name="Armbrust E.V."/>
            <person name="Aves S.J."/>
            <person name="Beiko R.G."/>
            <person name="Coutinho P."/>
            <person name="Dacks J.B."/>
            <person name="Durnford D.G."/>
            <person name="Fast N.M."/>
            <person name="Green B.R."/>
            <person name="Grisdale C.J."/>
            <person name="Hempel F."/>
            <person name="Henrissat B."/>
            <person name="Hoppner M.P."/>
            <person name="Ishida K."/>
            <person name="Kim E."/>
            <person name="Koreny L."/>
            <person name="Kroth P.G."/>
            <person name="Liu Y."/>
            <person name="Malik S.B."/>
            <person name="Maier U.G."/>
            <person name="McRose D."/>
            <person name="Mock T."/>
            <person name="Neilson J.A."/>
            <person name="Onodera N.T."/>
            <person name="Poole A.M."/>
            <person name="Pritham E.J."/>
            <person name="Richards T.A."/>
            <person name="Rocap G."/>
            <person name="Roy S.W."/>
            <person name="Sarai C."/>
            <person name="Schaack S."/>
            <person name="Shirato S."/>
            <person name="Slamovits C.H."/>
            <person name="Spencer D.F."/>
            <person name="Suzuki S."/>
            <person name="Worden A.Z."/>
            <person name="Zauner S."/>
            <person name="Barry K."/>
            <person name="Bell C."/>
            <person name="Bharti A.K."/>
            <person name="Crow J.A."/>
            <person name="Grimwood J."/>
            <person name="Kramer R."/>
            <person name="Lindquist E."/>
            <person name="Lucas S."/>
            <person name="Salamov A."/>
            <person name="McFadden G.I."/>
            <person name="Lane C.E."/>
            <person name="Keeling P.J."/>
            <person name="Gray M.W."/>
            <person name="Grigoriev I.V."/>
            <person name="Archibald J.M."/>
        </authorList>
    </citation>
    <scope>NUCLEOTIDE SEQUENCE</scope>
    <source>
        <strain evidence="7 9">CCMP2712</strain>
    </source>
</reference>
<dbReference type="PANTHER" id="PTHR10037:SF62">
    <property type="entry name" value="SODIUM CHANNEL PROTEIN 60E"/>
    <property type="match status" value="1"/>
</dbReference>
<accession>L1JE57</accession>
<dbReference type="EnsemblProtists" id="EKX46390">
    <property type="protein sequence ID" value="EKX46390"/>
    <property type="gene ID" value="GUITHDRAFT_138148"/>
</dbReference>
<evidence type="ECO:0000259" key="6">
    <source>
        <dbReference type="PROSITE" id="PS50222"/>
    </source>
</evidence>
<dbReference type="SUPFAM" id="SSF81324">
    <property type="entry name" value="Voltage-gated potassium channels"/>
    <property type="match status" value="1"/>
</dbReference>
<dbReference type="GO" id="GO:0001518">
    <property type="term" value="C:voltage-gated sodium channel complex"/>
    <property type="evidence" value="ECO:0007669"/>
    <property type="project" value="TreeGrafter"/>
</dbReference>
<feature type="transmembrane region" description="Helical" evidence="5">
    <location>
        <begin position="296"/>
        <end position="315"/>
    </location>
</feature>
<feature type="domain" description="EF-hand" evidence="6">
    <location>
        <begin position="406"/>
        <end position="441"/>
    </location>
</feature>
<dbReference type="PANTHER" id="PTHR10037">
    <property type="entry name" value="VOLTAGE-GATED CATION CHANNEL CALCIUM AND SODIUM"/>
    <property type="match status" value="1"/>
</dbReference>
<dbReference type="PaxDb" id="55529-EKX46390"/>
<dbReference type="OrthoDB" id="416585at2759"/>
<evidence type="ECO:0000313" key="7">
    <source>
        <dbReference type="EMBL" id="EKX46390.1"/>
    </source>
</evidence>
<evidence type="ECO:0000313" key="8">
    <source>
        <dbReference type="EnsemblProtists" id="EKX46390"/>
    </source>
</evidence>
<dbReference type="Gene3D" id="1.20.120.350">
    <property type="entry name" value="Voltage-gated potassium channels. Chain C"/>
    <property type="match status" value="1"/>
</dbReference>
<evidence type="ECO:0000256" key="3">
    <source>
        <dbReference type="ARBA" id="ARBA00022989"/>
    </source>
</evidence>
<evidence type="ECO:0000313" key="9">
    <source>
        <dbReference type="Proteomes" id="UP000011087"/>
    </source>
</evidence>
<dbReference type="GO" id="GO:0005509">
    <property type="term" value="F:calcium ion binding"/>
    <property type="evidence" value="ECO:0007669"/>
    <property type="project" value="InterPro"/>
</dbReference>
<keyword evidence="9" id="KW-1185">Reference proteome</keyword>
<dbReference type="Gene3D" id="1.10.287.70">
    <property type="match status" value="1"/>
</dbReference>
<gene>
    <name evidence="7" type="ORF">GUITHDRAFT_138148</name>
</gene>
<protein>
    <recommendedName>
        <fullName evidence="6">EF-hand domain-containing protein</fullName>
    </recommendedName>
</protein>
<keyword evidence="2 5" id="KW-0812">Transmembrane</keyword>
<feature type="transmembrane region" description="Helical" evidence="5">
    <location>
        <begin position="205"/>
        <end position="226"/>
    </location>
</feature>
<reference evidence="9" key="2">
    <citation type="submission" date="2012-11" db="EMBL/GenBank/DDBJ databases">
        <authorList>
            <person name="Kuo A."/>
            <person name="Curtis B.A."/>
            <person name="Tanifuji G."/>
            <person name="Burki F."/>
            <person name="Gruber A."/>
            <person name="Irimia M."/>
            <person name="Maruyama S."/>
            <person name="Arias M.C."/>
            <person name="Ball S.G."/>
            <person name="Gile G.H."/>
            <person name="Hirakawa Y."/>
            <person name="Hopkins J.F."/>
            <person name="Rensing S.A."/>
            <person name="Schmutz J."/>
            <person name="Symeonidi A."/>
            <person name="Elias M."/>
            <person name="Eveleigh R.J."/>
            <person name="Herman E.K."/>
            <person name="Klute M.J."/>
            <person name="Nakayama T."/>
            <person name="Obornik M."/>
            <person name="Reyes-Prieto A."/>
            <person name="Armbrust E.V."/>
            <person name="Aves S.J."/>
            <person name="Beiko R.G."/>
            <person name="Coutinho P."/>
            <person name="Dacks J.B."/>
            <person name="Durnford D.G."/>
            <person name="Fast N.M."/>
            <person name="Green B.R."/>
            <person name="Grisdale C."/>
            <person name="Hempe F."/>
            <person name="Henrissat B."/>
            <person name="Hoppner M.P."/>
            <person name="Ishida K.-I."/>
            <person name="Kim E."/>
            <person name="Koreny L."/>
            <person name="Kroth P.G."/>
            <person name="Liu Y."/>
            <person name="Malik S.-B."/>
            <person name="Maier U.G."/>
            <person name="McRose D."/>
            <person name="Mock T."/>
            <person name="Neilson J.A."/>
            <person name="Onodera N.T."/>
            <person name="Poole A.M."/>
            <person name="Pritham E.J."/>
            <person name="Richards T.A."/>
            <person name="Rocap G."/>
            <person name="Roy S.W."/>
            <person name="Sarai C."/>
            <person name="Schaack S."/>
            <person name="Shirato S."/>
            <person name="Slamovits C.H."/>
            <person name="Spencer D.F."/>
            <person name="Suzuki S."/>
            <person name="Worden A.Z."/>
            <person name="Zauner S."/>
            <person name="Barry K."/>
            <person name="Bell C."/>
            <person name="Bharti A.K."/>
            <person name="Crow J.A."/>
            <person name="Grimwood J."/>
            <person name="Kramer R."/>
            <person name="Lindquist E."/>
            <person name="Lucas S."/>
            <person name="Salamov A."/>
            <person name="McFadden G.I."/>
            <person name="Lane C.E."/>
            <person name="Keeling P.J."/>
            <person name="Gray M.W."/>
            <person name="Grigoriev I.V."/>
            <person name="Archibald J.M."/>
        </authorList>
    </citation>
    <scope>NUCLEOTIDE SEQUENCE</scope>
    <source>
        <strain evidence="9">CCMP2712</strain>
    </source>
</reference>
<proteinExistence type="predicted"/>
<sequence>MVRMTHATHGHHVFTGVSPDKVPEDYECVLAGVLERKIVSAVTVWKPVRVVLTADAMCFSNVPSPGIDTSVVLDSIPTHEIVGIVHNGFEADEHGYFEFCIMTKEGGFNSGRQYIHRTKSLDEGRDWCERLDELSALAKKQQVEREFIQMYGDSQFRIFRARTLRAYEGTKSQLLVAFIITSSFLADVLEAQYLPADGTVGANAFVYADWAFTLLFAVELCVNLFARSSDCFAPFFRDRWNIFDTFVVFVGIFTKAVETLPQLKLLRLVVRLFNRVKSLNRIIKALAASLTPVGNSFLLLLLVTCIWATLGTHVFHDRSPVFFGRFIDSLFTMFQVVTGDSWASAVTRTLFKEDGTVDVAVALFFVSYVIIAGMQNEARMRGSASRVNGVLDPLTATIAYFNDNDDLSAKIWDTYRRLDENASGGLDFEEFQKGLKKIPTTKPIHLTKVAGGGEERGDWMRESIGDERMKEE</sequence>
<feature type="transmembrane region" description="Helical" evidence="5">
    <location>
        <begin position="355"/>
        <end position="374"/>
    </location>
</feature>
<keyword evidence="3 5" id="KW-1133">Transmembrane helix</keyword>
<dbReference type="eggNOG" id="KOG2301">
    <property type="taxonomic scope" value="Eukaryota"/>
</dbReference>
<reference evidence="8" key="3">
    <citation type="submission" date="2016-03" db="UniProtKB">
        <authorList>
            <consortium name="EnsemblProtists"/>
        </authorList>
    </citation>
    <scope>IDENTIFICATION</scope>
</reference>
<dbReference type="GO" id="GO:0005248">
    <property type="term" value="F:voltage-gated sodium channel activity"/>
    <property type="evidence" value="ECO:0007669"/>
    <property type="project" value="TreeGrafter"/>
</dbReference>
<dbReference type="InterPro" id="IPR002048">
    <property type="entry name" value="EF_hand_dom"/>
</dbReference>
<dbReference type="Pfam" id="PF00520">
    <property type="entry name" value="Ion_trans"/>
    <property type="match status" value="1"/>
</dbReference>
<dbReference type="GeneID" id="17303116"/>
<dbReference type="InterPro" id="IPR005821">
    <property type="entry name" value="Ion_trans_dom"/>
</dbReference>
<evidence type="ECO:0000256" key="1">
    <source>
        <dbReference type="ARBA" id="ARBA00004141"/>
    </source>
</evidence>
<dbReference type="KEGG" id="gtt:GUITHDRAFT_138148"/>
<dbReference type="Proteomes" id="UP000011087">
    <property type="component" value="Unassembled WGS sequence"/>
</dbReference>